<name>A0A0N4SXZ6_BRUPA</name>
<organism evidence="3">
    <name type="scientific">Brugia pahangi</name>
    <name type="common">Filarial nematode worm</name>
    <dbReference type="NCBI Taxonomy" id="6280"/>
    <lineage>
        <taxon>Eukaryota</taxon>
        <taxon>Metazoa</taxon>
        <taxon>Ecdysozoa</taxon>
        <taxon>Nematoda</taxon>
        <taxon>Chromadorea</taxon>
        <taxon>Rhabditida</taxon>
        <taxon>Spirurina</taxon>
        <taxon>Spiruromorpha</taxon>
        <taxon>Filarioidea</taxon>
        <taxon>Onchocercidae</taxon>
        <taxon>Brugia</taxon>
    </lineage>
</organism>
<proteinExistence type="predicted"/>
<dbReference type="EMBL" id="UZAD01000028">
    <property type="protein sequence ID" value="VDN81765.1"/>
    <property type="molecule type" value="Genomic_DNA"/>
</dbReference>
<accession>A0A0N4SXZ6</accession>
<dbReference type="WBParaSite" id="BPAG_0000057801-mRNA-1">
    <property type="protein sequence ID" value="BPAG_0000057801-mRNA-1"/>
    <property type="gene ID" value="BPAG_0000057801"/>
</dbReference>
<sequence>MAGTNVFWCELVKIVYCKVVIMFDWIKGNNDLFEVKNVTVAHLDRNEIKDPLKLPCQNERQTDHTQRLTVEVLCKRSCCRTNGELFNELRLT</sequence>
<dbReference type="AlphaFoldDB" id="A0A0N4SXZ6"/>
<protein>
    <submittedName>
        <fullName evidence="1 3">Uncharacterized protein</fullName>
    </submittedName>
</protein>
<gene>
    <name evidence="1" type="ORF">BPAG_LOCUS579</name>
</gene>
<evidence type="ECO:0000313" key="2">
    <source>
        <dbReference type="Proteomes" id="UP000278627"/>
    </source>
</evidence>
<keyword evidence="2" id="KW-1185">Reference proteome</keyword>
<reference evidence="3" key="1">
    <citation type="submission" date="2017-02" db="UniProtKB">
        <authorList>
            <consortium name="WormBaseParasite"/>
        </authorList>
    </citation>
    <scope>IDENTIFICATION</scope>
</reference>
<evidence type="ECO:0000313" key="1">
    <source>
        <dbReference type="EMBL" id="VDN81765.1"/>
    </source>
</evidence>
<dbReference type="Proteomes" id="UP000278627">
    <property type="component" value="Unassembled WGS sequence"/>
</dbReference>
<evidence type="ECO:0000313" key="3">
    <source>
        <dbReference type="WBParaSite" id="BPAG_0000057801-mRNA-1"/>
    </source>
</evidence>
<reference evidence="1 2" key="2">
    <citation type="submission" date="2018-11" db="EMBL/GenBank/DDBJ databases">
        <authorList>
            <consortium name="Pathogen Informatics"/>
        </authorList>
    </citation>
    <scope>NUCLEOTIDE SEQUENCE [LARGE SCALE GENOMIC DNA]</scope>
</reference>